<accession>A0A2K8KBP9</accession>
<keyword evidence="5 6" id="KW-0472">Membrane</keyword>
<evidence type="ECO:0000256" key="6">
    <source>
        <dbReference type="SAM" id="Phobius"/>
    </source>
</evidence>
<gene>
    <name evidence="7" type="ORF">BG454_14445</name>
</gene>
<dbReference type="GO" id="GO:0005886">
    <property type="term" value="C:plasma membrane"/>
    <property type="evidence" value="ECO:0007669"/>
    <property type="project" value="UniProtKB-SubCell"/>
</dbReference>
<name>A0A2K8KBP9_9RHOB</name>
<organism evidence="7 8">
    <name type="scientific">Roseinatronobacter bogoriensis subsp. barguzinensis</name>
    <dbReference type="NCBI Taxonomy" id="441209"/>
    <lineage>
        <taxon>Bacteria</taxon>
        <taxon>Pseudomonadati</taxon>
        <taxon>Pseudomonadota</taxon>
        <taxon>Alphaproteobacteria</taxon>
        <taxon>Rhodobacterales</taxon>
        <taxon>Paracoccaceae</taxon>
        <taxon>Roseinatronobacter</taxon>
    </lineage>
</organism>
<sequence>MIHALTLILACQLAGEALTRLFGWPAPGPVLGMALLFVLMLASGRVARLVQPTGEGILRHLSLLFVPAGVGVVGHLQQLGTYGAGFALVLVVSTVLALAVGAGVFVIVVRLTGDKDKSDA</sequence>
<dbReference type="InterPro" id="IPR005538">
    <property type="entry name" value="LrgA/CidA"/>
</dbReference>
<keyword evidence="2" id="KW-1003">Cell membrane</keyword>
<dbReference type="PANTHER" id="PTHR33931:SF2">
    <property type="entry name" value="HOLIN-LIKE PROTEIN CIDA"/>
    <property type="match status" value="1"/>
</dbReference>
<keyword evidence="3 6" id="KW-0812">Transmembrane</keyword>
<dbReference type="Pfam" id="PF03788">
    <property type="entry name" value="LrgA"/>
    <property type="match status" value="1"/>
</dbReference>
<comment type="subcellular location">
    <subcellularLocation>
        <location evidence="1">Cell membrane</location>
        <topology evidence="1">Multi-pass membrane protein</topology>
    </subcellularLocation>
</comment>
<dbReference type="AlphaFoldDB" id="A0A2K8KBP9"/>
<evidence type="ECO:0000256" key="2">
    <source>
        <dbReference type="ARBA" id="ARBA00022475"/>
    </source>
</evidence>
<feature type="transmembrane region" description="Helical" evidence="6">
    <location>
        <begin position="57"/>
        <end position="76"/>
    </location>
</feature>
<evidence type="ECO:0000256" key="3">
    <source>
        <dbReference type="ARBA" id="ARBA00022692"/>
    </source>
</evidence>
<keyword evidence="4 6" id="KW-1133">Transmembrane helix</keyword>
<feature type="transmembrane region" description="Helical" evidence="6">
    <location>
        <begin position="82"/>
        <end position="109"/>
    </location>
</feature>
<dbReference type="STRING" id="441209.GCA_001870665_02671"/>
<evidence type="ECO:0000256" key="4">
    <source>
        <dbReference type="ARBA" id="ARBA00022989"/>
    </source>
</evidence>
<dbReference type="PANTHER" id="PTHR33931">
    <property type="entry name" value="HOLIN-LIKE PROTEIN CIDA-RELATED"/>
    <property type="match status" value="1"/>
</dbReference>
<proteinExistence type="predicted"/>
<dbReference type="EMBL" id="CP024899">
    <property type="protein sequence ID" value="ATX66871.1"/>
    <property type="molecule type" value="Genomic_DNA"/>
</dbReference>
<evidence type="ECO:0000313" key="7">
    <source>
        <dbReference type="EMBL" id="ATX66871.1"/>
    </source>
</evidence>
<evidence type="ECO:0000313" key="8">
    <source>
        <dbReference type="Proteomes" id="UP000228948"/>
    </source>
</evidence>
<dbReference type="OrthoDB" id="385012at2"/>
<reference evidence="7 8" key="1">
    <citation type="submission" date="2017-11" db="EMBL/GenBank/DDBJ databases">
        <title>Revised Sequence and Annotation of the Rhodobaca barguzinensis strain alga05 Genome.</title>
        <authorList>
            <person name="Kopejtka K."/>
            <person name="Tomasch J.M."/>
            <person name="Bunk B."/>
            <person name="Koblizek M."/>
        </authorList>
    </citation>
    <scope>NUCLEOTIDE SEQUENCE [LARGE SCALE GENOMIC DNA]</scope>
    <source>
        <strain evidence="8">alga05</strain>
    </source>
</reference>
<keyword evidence="8" id="KW-1185">Reference proteome</keyword>
<dbReference type="Proteomes" id="UP000228948">
    <property type="component" value="Chromosome"/>
</dbReference>
<dbReference type="KEGG" id="rbg:BG454_14445"/>
<evidence type="ECO:0000256" key="5">
    <source>
        <dbReference type="ARBA" id="ARBA00023136"/>
    </source>
</evidence>
<feature type="transmembrane region" description="Helical" evidence="6">
    <location>
        <begin position="29"/>
        <end position="50"/>
    </location>
</feature>
<protein>
    <submittedName>
        <fullName evidence="7">CidA/LrgA family protein</fullName>
    </submittedName>
</protein>
<evidence type="ECO:0000256" key="1">
    <source>
        <dbReference type="ARBA" id="ARBA00004651"/>
    </source>
</evidence>
<dbReference type="RefSeq" id="WP_071481334.1">
    <property type="nucleotide sequence ID" value="NZ_CP024899.1"/>
</dbReference>